<evidence type="ECO:0000313" key="9">
    <source>
        <dbReference type="EMBL" id="CAL5133380.1"/>
    </source>
</evidence>
<evidence type="ECO:0000259" key="8">
    <source>
        <dbReference type="PROSITE" id="PS50089"/>
    </source>
</evidence>
<dbReference type="GO" id="GO:0006623">
    <property type="term" value="P:protein targeting to vacuole"/>
    <property type="evidence" value="ECO:0007669"/>
    <property type="project" value="InterPro"/>
</dbReference>
<feature type="domain" description="RING-type" evidence="8">
    <location>
        <begin position="903"/>
        <end position="958"/>
    </location>
</feature>
<evidence type="ECO:0000256" key="6">
    <source>
        <dbReference type="PROSITE-ProRule" id="PRU00221"/>
    </source>
</evidence>
<dbReference type="AlphaFoldDB" id="A0AAV2TAG0"/>
<dbReference type="EMBL" id="CAXLJL010000156">
    <property type="protein sequence ID" value="CAL5133380.1"/>
    <property type="molecule type" value="Genomic_DNA"/>
</dbReference>
<protein>
    <recommendedName>
        <fullName evidence="8">RING-type domain-containing protein</fullName>
    </recommendedName>
</protein>
<dbReference type="Gene3D" id="1.25.40.10">
    <property type="entry name" value="Tetratricopeptide repeat domain"/>
    <property type="match status" value="1"/>
</dbReference>
<dbReference type="InterPro" id="IPR015943">
    <property type="entry name" value="WD40/YVTN_repeat-like_dom_sf"/>
</dbReference>
<dbReference type="SMART" id="SM00320">
    <property type="entry name" value="WD40"/>
    <property type="match status" value="1"/>
</dbReference>
<keyword evidence="2 5" id="KW-0863">Zinc-finger</keyword>
<dbReference type="Pfam" id="PF23556">
    <property type="entry name" value="TPR_Vps41"/>
    <property type="match status" value="1"/>
</dbReference>
<dbReference type="PROSITE" id="PS50082">
    <property type="entry name" value="WD_REPEATS_2"/>
    <property type="match status" value="1"/>
</dbReference>
<evidence type="ECO:0000256" key="7">
    <source>
        <dbReference type="PROSITE-ProRule" id="PRU01006"/>
    </source>
</evidence>
<dbReference type="InterPro" id="IPR045111">
    <property type="entry name" value="Vps41/Vps8"/>
</dbReference>
<dbReference type="GO" id="GO:0009267">
    <property type="term" value="P:cellular response to starvation"/>
    <property type="evidence" value="ECO:0007669"/>
    <property type="project" value="TreeGrafter"/>
</dbReference>
<dbReference type="PANTHER" id="PTHR12616">
    <property type="entry name" value="VACUOLAR PROTEIN SORTING VPS41"/>
    <property type="match status" value="1"/>
</dbReference>
<accession>A0AAV2TAG0</accession>
<dbReference type="PANTHER" id="PTHR12616:SF1">
    <property type="entry name" value="VACUOLAR PROTEIN SORTING-ASSOCIATED PROTEIN 41 HOMOLOG"/>
    <property type="match status" value="1"/>
</dbReference>
<name>A0AAV2TAG0_CALDB</name>
<dbReference type="InterPro" id="IPR000547">
    <property type="entry name" value="Clathrin_H-chain/VPS_repeat"/>
</dbReference>
<dbReference type="GO" id="GO:0008270">
    <property type="term" value="F:zinc ion binding"/>
    <property type="evidence" value="ECO:0007669"/>
    <property type="project" value="UniProtKB-KW"/>
</dbReference>
<evidence type="ECO:0000256" key="3">
    <source>
        <dbReference type="ARBA" id="ARBA00022833"/>
    </source>
</evidence>
<sequence length="961" mass="108859">MTESIEVAEVAEEFTEESESTFVEPRLKYRRIEHDMDALTSNDSVMCLAAHEKFIAVGTELGRVHVMDHGGYPAENGVYSVHSSPVNQLSIAENGEFLASCGDDGKIAVYNLSDPEQNSVFRMDHEVKSVALAPDYSKSQVIVFGYDKLYLLSPGLFKRQKHGELTRAHGLIRLIKWRDEFILWADDSCVGVYGVRDRQPIAYMQYSTKETSLYNRTPVCCLNWCTDTCFLIGRGHSLRICQILDRYTSSDQPLHSRYFGSHMSSLSSIPSGDSPSGVASRYVEICYHTELPDSLIYGVTRHQDSILVLVRSVLDTASAATLGLVLVDPESSLMGSTPVPAKTHHERWELKTEQARSGKKALGIESVSCENTHYIVSPKKVWCAEEMKLDDRIDWLLERRHFQEALTAARNDPQSLVNHSVQSVGITCIDYLIGAQRYSEAATICSEVLEDKSSWETYTYEFLRLGQILVLTPVLPDGTMRRLLKLDHSVYEAVLVELMDHHPVEFHALLSQWCQAQVFDSYDNILNILIDRIERHASISGVNKLSLLDSDLRSLWQALALLYEKVGSQEQAVDILVRLSDPGVFDLFERSLRESNNTNLLEVLKDRVIWFMELDSSKTIVLLLDHSDLIPSDYVVSQLETRPELLYHYLDSFYNRFPQLSAPYLAKLIQLYIVYGREKLLPLLRSTDQYPLSEALRLCQEAKLVVETVYLLTRVGRRGDALQLLMTQGRKPGDPDLTDEEQQAAAAAAIAYCREEDIRTATANECASLMRKSNAVYGVTIRYDAKPDECDEYENNGNAGELWQQVVLYAVDKPAFICALLQHADSGDLDPRLLFRKISPELKIPGLRDSLVKLMHNYKLQLELYRGCERILQTDVRRLFQKLLRIHSSGVRADSGRSQSVNCSMCSKPLVVVRSQSHPLFDQNEADKNHQSCFVFSCTHAYHQSCLGVNERERCPICFKA</sequence>
<dbReference type="GO" id="GO:0016236">
    <property type="term" value="P:macroautophagy"/>
    <property type="evidence" value="ECO:0007669"/>
    <property type="project" value="TreeGrafter"/>
</dbReference>
<feature type="repeat" description="CHCR" evidence="7">
    <location>
        <begin position="623"/>
        <end position="775"/>
    </location>
</feature>
<dbReference type="InterPro" id="IPR001841">
    <property type="entry name" value="Znf_RING"/>
</dbReference>
<dbReference type="PROSITE" id="PS50089">
    <property type="entry name" value="ZF_RING_2"/>
    <property type="match status" value="1"/>
</dbReference>
<dbReference type="GO" id="GO:0034058">
    <property type="term" value="P:endosomal vesicle fusion"/>
    <property type="evidence" value="ECO:0007669"/>
    <property type="project" value="TreeGrafter"/>
</dbReference>
<dbReference type="SMART" id="SM00299">
    <property type="entry name" value="CLH"/>
    <property type="match status" value="1"/>
</dbReference>
<dbReference type="GO" id="GO:0030897">
    <property type="term" value="C:HOPS complex"/>
    <property type="evidence" value="ECO:0007669"/>
    <property type="project" value="TreeGrafter"/>
</dbReference>
<keyword evidence="3" id="KW-0862">Zinc</keyword>
<keyword evidence="2 5" id="KW-0479">Metal-binding</keyword>
<keyword evidence="1" id="KW-0813">Transport</keyword>
<dbReference type="GO" id="GO:0005770">
    <property type="term" value="C:late endosome"/>
    <property type="evidence" value="ECO:0007669"/>
    <property type="project" value="TreeGrafter"/>
</dbReference>
<dbReference type="Proteomes" id="UP001497525">
    <property type="component" value="Unassembled WGS sequence"/>
</dbReference>
<evidence type="ECO:0000256" key="2">
    <source>
        <dbReference type="ARBA" id="ARBA00022771"/>
    </source>
</evidence>
<dbReference type="SUPFAM" id="SSF50978">
    <property type="entry name" value="WD40 repeat-like"/>
    <property type="match status" value="1"/>
</dbReference>
<proteinExistence type="predicted"/>
<dbReference type="InterPro" id="IPR057780">
    <property type="entry name" value="Beta-prop_Vps41"/>
</dbReference>
<feature type="repeat" description="WD" evidence="6">
    <location>
        <begin position="79"/>
        <end position="120"/>
    </location>
</feature>
<keyword evidence="6" id="KW-0853">WD repeat</keyword>
<evidence type="ECO:0000256" key="1">
    <source>
        <dbReference type="ARBA" id="ARBA00022448"/>
    </source>
</evidence>
<reference evidence="9" key="1">
    <citation type="submission" date="2024-06" db="EMBL/GenBank/DDBJ databases">
        <authorList>
            <person name="Liu X."/>
            <person name="Lenzi L."/>
            <person name="Haldenby T S."/>
            <person name="Uol C."/>
        </authorList>
    </citation>
    <scope>NUCLEOTIDE SEQUENCE</scope>
</reference>
<dbReference type="InterPro" id="IPR011990">
    <property type="entry name" value="TPR-like_helical_dom_sf"/>
</dbReference>
<dbReference type="InterPro" id="IPR001680">
    <property type="entry name" value="WD40_rpt"/>
</dbReference>
<dbReference type="Pfam" id="PF23411">
    <property type="entry name" value="Beta-prop_Vps41"/>
    <property type="match status" value="1"/>
</dbReference>
<comment type="caution">
    <text evidence="9">The sequence shown here is derived from an EMBL/GenBank/DDBJ whole genome shotgun (WGS) entry which is preliminary data.</text>
</comment>
<dbReference type="PROSITE" id="PS50236">
    <property type="entry name" value="CHCR"/>
    <property type="match status" value="1"/>
</dbReference>
<evidence type="ECO:0000256" key="5">
    <source>
        <dbReference type="PROSITE-ProRule" id="PRU00175"/>
    </source>
</evidence>
<evidence type="ECO:0000313" key="10">
    <source>
        <dbReference type="Proteomes" id="UP001497525"/>
    </source>
</evidence>
<gene>
    <name evidence="9" type="ORF">CDAUBV1_LOCUS6627</name>
</gene>
<evidence type="ECO:0000256" key="4">
    <source>
        <dbReference type="ARBA" id="ARBA00022927"/>
    </source>
</evidence>
<dbReference type="Gene3D" id="2.130.10.10">
    <property type="entry name" value="YVTN repeat-like/Quinoprotein amine dehydrogenase"/>
    <property type="match status" value="1"/>
</dbReference>
<organism evidence="9 10">
    <name type="scientific">Calicophoron daubneyi</name>
    <name type="common">Rumen fluke</name>
    <name type="synonym">Paramphistomum daubneyi</name>
    <dbReference type="NCBI Taxonomy" id="300641"/>
    <lineage>
        <taxon>Eukaryota</taxon>
        <taxon>Metazoa</taxon>
        <taxon>Spiralia</taxon>
        <taxon>Lophotrochozoa</taxon>
        <taxon>Platyhelminthes</taxon>
        <taxon>Trematoda</taxon>
        <taxon>Digenea</taxon>
        <taxon>Plagiorchiida</taxon>
        <taxon>Pronocephalata</taxon>
        <taxon>Paramphistomoidea</taxon>
        <taxon>Paramphistomidae</taxon>
        <taxon>Calicophoron</taxon>
    </lineage>
</organism>
<dbReference type="InterPro" id="IPR036322">
    <property type="entry name" value="WD40_repeat_dom_sf"/>
</dbReference>
<keyword evidence="4" id="KW-0653">Protein transport</keyword>